<feature type="region of interest" description="Disordered" evidence="1">
    <location>
        <begin position="965"/>
        <end position="1042"/>
    </location>
</feature>
<gene>
    <name evidence="2" type="ORF">P43SY_007895</name>
</gene>
<name>A0AAD5LK03_PYTIN</name>
<dbReference type="Proteomes" id="UP001209570">
    <property type="component" value="Unassembled WGS sequence"/>
</dbReference>
<keyword evidence="3" id="KW-1185">Reference proteome</keyword>
<dbReference type="EMBL" id="JAKCXM010000131">
    <property type="protein sequence ID" value="KAJ0401326.1"/>
    <property type="molecule type" value="Genomic_DNA"/>
</dbReference>
<feature type="region of interest" description="Disordered" evidence="1">
    <location>
        <begin position="297"/>
        <end position="334"/>
    </location>
</feature>
<evidence type="ECO:0000313" key="3">
    <source>
        <dbReference type="Proteomes" id="UP001209570"/>
    </source>
</evidence>
<feature type="region of interest" description="Disordered" evidence="1">
    <location>
        <begin position="187"/>
        <end position="227"/>
    </location>
</feature>
<feature type="compositionally biased region" description="Low complexity" evidence="1">
    <location>
        <begin position="965"/>
        <end position="986"/>
    </location>
</feature>
<organism evidence="2 3">
    <name type="scientific">Pythium insidiosum</name>
    <name type="common">Pythiosis disease agent</name>
    <dbReference type="NCBI Taxonomy" id="114742"/>
    <lineage>
        <taxon>Eukaryota</taxon>
        <taxon>Sar</taxon>
        <taxon>Stramenopiles</taxon>
        <taxon>Oomycota</taxon>
        <taxon>Peronosporomycetes</taxon>
        <taxon>Pythiales</taxon>
        <taxon>Pythiaceae</taxon>
        <taxon>Pythium</taxon>
    </lineage>
</organism>
<feature type="region of interest" description="Disordered" evidence="1">
    <location>
        <begin position="83"/>
        <end position="149"/>
    </location>
</feature>
<accession>A0AAD5LK03</accession>
<protein>
    <submittedName>
        <fullName evidence="2">Uncharacterized protein</fullName>
    </submittedName>
</protein>
<feature type="compositionally biased region" description="Low complexity" evidence="1">
    <location>
        <begin position="199"/>
        <end position="227"/>
    </location>
</feature>
<evidence type="ECO:0000313" key="2">
    <source>
        <dbReference type="EMBL" id="KAJ0401326.1"/>
    </source>
</evidence>
<reference evidence="2" key="1">
    <citation type="submission" date="2021-12" db="EMBL/GenBank/DDBJ databases">
        <title>Prjna785345.</title>
        <authorList>
            <person name="Rujirawat T."/>
            <person name="Krajaejun T."/>
        </authorList>
    </citation>
    <scope>NUCLEOTIDE SEQUENCE</scope>
    <source>
        <strain evidence="2">Pi057C3</strain>
    </source>
</reference>
<proteinExistence type="predicted"/>
<feature type="compositionally biased region" description="Low complexity" evidence="1">
    <location>
        <begin position="389"/>
        <end position="433"/>
    </location>
</feature>
<sequence length="1352" mass="144810">MVLPSTVPTTASADLAAIAKSRSSKRPRAFGRTSNVWQYVDTVHSRLSPPTPAAGRRTTLDSVLGEEPDGEQLDDLAATADHARSLSSGHRVSRLSAAEPRRTSSPESAQQQPSLVNAKSVSELRSGSKRGSILGSLSGNGPPPSQSMANVKRVSTINAGEIMRRIQSLGTSASAPSLPSAAAAAASALPSPGPSVNTGAIPPSTAAAAAPPATTPAAGSGAAPPVAVSEAERLRNDFNSQYSRLERSHRETTPMVLPSTVPTPASADLAAIAKSRSSKLPRAFGRTSDVWQCVDTVHSRLSPPPPPQVAARRSTRGPSHVVPGVRSAAAEPCQRQERLGAAVGSKRGSILGNLSGNGPPPSQSMASVKRVSTINAGEIMRRIQSLGTSASAPSLPGAAASAVPSPGPPVNTGAIPPSTAAAAPPATTPAEGIGTAPPVAVSEAERLRNDYNSQYSRLYYGCIIALELFNGHLMMVNCADGRVGVQALEKMQLKGASATTAGRHRAVFTLIDLADVRSANAICYGDAVWLQLSVGTGEFSWEQGGVLGAKVREAPQLKALALADDDSVRNDVPAPAVVGYPVPIRAYLPKTRDDADAQVDELQSRVRNKASKMLGKWVIRSAVQNRRKSSDNFVYNNDEIYLEQDWFYLGADSDAGVAVLLQQPPASVLRDVKGGEYVIERRAAWRIRLLDSSNASTGLSLAQQQMERLLLRAKNQLKQSRKMRAGQVRSYGAELQSGVKFPPASVLRDVKGGEYVIERRAAWRIRLLDSSNGSTGLSLAQQQMERLLLRAKNQLKQSRKMRAGQVRSYGAELQSGVKFVPQLRAQLATATRQCDARYLHDQEQRLAQLPTHLTAKADAMNGVLTDDPALAMPTDFDQPVSTRRQSVVLPPSVASTPPATISDTDGALDDAVDATAGSSEPCALCRASTMGYNLCCQIHDVMHALQDEVERENAAAMAARLSAQRSMRRASSGNSASAPSLHAASSRCLSPAQMDTLSRAGATQDIEPQLAADGTRPPLRRRGSHDTAASSRHALVSPSSAASLSTVSVGHGRLLELFAAQDQRMLDIIKYKEKAAIEAKLAEEHARVGLSPVATHFRDRFKHVAAFAQQHQHEMTEENGDASPSVEHHGIGGHFQKLHAELKMEETRRRQTLAMARRSVSLSRQYLDSLLEDGDDSALQAVLTDTTTCPIEMPGEGFDVYGNPVDPEVLERLRLERLFPSEKEMELVPPVDTKKALALYLSNKAAVIEMLDGFSDLVQTHIRPHLRNAMEVRNRGSLVEFLDFTARAAEFVCASRIQVRVAQLLHELSASEAGDLTPILAPFDALLSEFDATLAFIRFYREKVSKKVRKKV</sequence>
<comment type="caution">
    <text evidence="2">The sequence shown here is derived from an EMBL/GenBank/DDBJ whole genome shotgun (WGS) entry which is preliminary data.</text>
</comment>
<feature type="compositionally biased region" description="Polar residues" evidence="1">
    <location>
        <begin position="105"/>
        <end position="125"/>
    </location>
</feature>
<feature type="region of interest" description="Disordered" evidence="1">
    <location>
        <begin position="387"/>
        <end position="433"/>
    </location>
</feature>
<evidence type="ECO:0000256" key="1">
    <source>
        <dbReference type="SAM" id="MobiDB-lite"/>
    </source>
</evidence>